<dbReference type="EMBL" id="JADQAZ010000003">
    <property type="protein sequence ID" value="MBT0958622.1"/>
    <property type="molecule type" value="Genomic_DNA"/>
</dbReference>
<dbReference type="RefSeq" id="WP_327794847.1">
    <property type="nucleotide sequence ID" value="NZ_JADQAZ010000003.1"/>
</dbReference>
<comment type="caution">
    <text evidence="1">The sequence shown here is derived from an EMBL/GenBank/DDBJ whole genome shotgun (WGS) entry which is preliminary data.</text>
</comment>
<evidence type="ECO:0000313" key="2">
    <source>
        <dbReference type="Proteomes" id="UP001315686"/>
    </source>
</evidence>
<dbReference type="Proteomes" id="UP001315686">
    <property type="component" value="Unassembled WGS sequence"/>
</dbReference>
<gene>
    <name evidence="1" type="ORF">IV417_14625</name>
</gene>
<proteinExistence type="predicted"/>
<sequence>MFIGWFVQNWPTVFKPDDDAAFEAVLHTDTVLLEAGVLPKMQGMIYPI</sequence>
<keyword evidence="2" id="KW-1185">Reference proteome</keyword>
<reference evidence="1 2" key="1">
    <citation type="journal article" date="2021" name="Arch. Microbiol.">
        <title>Harenicola maris gen. nov., sp. nov. isolated from the Sea of Japan shallow sediments.</title>
        <authorList>
            <person name="Romanenko L.A."/>
            <person name="Kurilenko V.V."/>
            <person name="Chernysheva N.Y."/>
            <person name="Tekutyeva L.A."/>
            <person name="Velansky P.V."/>
            <person name="Svetashev V.I."/>
            <person name="Isaeva M.P."/>
        </authorList>
    </citation>
    <scope>NUCLEOTIDE SEQUENCE [LARGE SCALE GENOMIC DNA]</scope>
    <source>
        <strain evidence="1 2">KMM 3653</strain>
    </source>
</reference>
<organism evidence="1 2">
    <name type="scientific">Harenicola maris</name>
    <dbReference type="NCBI Taxonomy" id="2841044"/>
    <lineage>
        <taxon>Bacteria</taxon>
        <taxon>Pseudomonadati</taxon>
        <taxon>Pseudomonadota</taxon>
        <taxon>Alphaproteobacteria</taxon>
        <taxon>Rhodobacterales</taxon>
        <taxon>Paracoccaceae</taxon>
        <taxon>Harenicola</taxon>
    </lineage>
</organism>
<evidence type="ECO:0000313" key="1">
    <source>
        <dbReference type="EMBL" id="MBT0958622.1"/>
    </source>
</evidence>
<accession>A0AAP2CSV6</accession>
<protein>
    <submittedName>
        <fullName evidence="1">Uncharacterized protein</fullName>
    </submittedName>
</protein>
<dbReference type="AlphaFoldDB" id="A0AAP2CSV6"/>
<name>A0AAP2CSV6_9RHOB</name>